<comment type="caution">
    <text evidence="1">The sequence shown here is derived from an EMBL/GenBank/DDBJ whole genome shotgun (WGS) entry which is preliminary data.</text>
</comment>
<organism evidence="1 2">
    <name type="scientific">Engystomops pustulosus</name>
    <name type="common">Tungara frog</name>
    <name type="synonym">Physalaemus pustulosus</name>
    <dbReference type="NCBI Taxonomy" id="76066"/>
    <lineage>
        <taxon>Eukaryota</taxon>
        <taxon>Metazoa</taxon>
        <taxon>Chordata</taxon>
        <taxon>Craniata</taxon>
        <taxon>Vertebrata</taxon>
        <taxon>Euteleostomi</taxon>
        <taxon>Amphibia</taxon>
        <taxon>Batrachia</taxon>
        <taxon>Anura</taxon>
        <taxon>Neobatrachia</taxon>
        <taxon>Hyloidea</taxon>
        <taxon>Leptodactylidae</taxon>
        <taxon>Leiuperinae</taxon>
        <taxon>Engystomops</taxon>
    </lineage>
</organism>
<evidence type="ECO:0000313" key="1">
    <source>
        <dbReference type="EMBL" id="KAG8591358.1"/>
    </source>
</evidence>
<name>A0AAV7D1R5_ENGPU</name>
<dbReference type="EMBL" id="WNYA01000001">
    <property type="protein sequence ID" value="KAG8591358.1"/>
    <property type="molecule type" value="Genomic_DNA"/>
</dbReference>
<protein>
    <submittedName>
        <fullName evidence="1">Uncharacterized protein</fullName>
    </submittedName>
</protein>
<reference evidence="1" key="1">
    <citation type="thesis" date="2020" institute="ProQuest LLC" country="789 East Eisenhower Parkway, Ann Arbor, MI, USA">
        <title>Comparative Genomics and Chromosome Evolution.</title>
        <authorList>
            <person name="Mudd A.B."/>
        </authorList>
    </citation>
    <scope>NUCLEOTIDE SEQUENCE</scope>
    <source>
        <strain evidence="1">237g6f4</strain>
        <tissue evidence="1">Blood</tissue>
    </source>
</reference>
<dbReference type="Proteomes" id="UP000824782">
    <property type="component" value="Unassembled WGS sequence"/>
</dbReference>
<dbReference type="AlphaFoldDB" id="A0AAV7D1R5"/>
<evidence type="ECO:0000313" key="2">
    <source>
        <dbReference type="Proteomes" id="UP000824782"/>
    </source>
</evidence>
<sequence length="173" mass="19680">MAGSVYKDMGFGYIPDIFIYKGTLMCNNCSKVLLYLETQIIALQGEETNGKIPKILIKMIFNMAHDGGPNISPIAMDWILDPMLRSLDTKETISVHSQHWPASVTDWLRGHFLFVFEANRKSSATSFHSQHWPSSVTDWLRSHFLFVFKANRKSSAGMGEKNILFLRSHHVSC</sequence>
<accession>A0AAV7D1R5</accession>
<gene>
    <name evidence="1" type="ORF">GDO81_000139</name>
</gene>
<keyword evidence="2" id="KW-1185">Reference proteome</keyword>
<proteinExistence type="predicted"/>